<proteinExistence type="inferred from homology"/>
<dbReference type="InterPro" id="IPR001266">
    <property type="entry name" value="Ribosomal_eS19"/>
</dbReference>
<dbReference type="GO" id="GO:0006412">
    <property type="term" value="P:translation"/>
    <property type="evidence" value="ECO:0007669"/>
    <property type="project" value="InterPro"/>
</dbReference>
<dbReference type="Pfam" id="PF01090">
    <property type="entry name" value="Ribosomal_S19e"/>
    <property type="match status" value="1"/>
</dbReference>
<protein>
    <submittedName>
        <fullName evidence="4">30S ribosomal protein S19e</fullName>
    </submittedName>
</protein>
<comment type="similarity">
    <text evidence="1">Belongs to the eukaryotic ribosomal protein eS19 family.</text>
</comment>
<dbReference type="FunFam" id="1.10.10.10:FF:000118">
    <property type="entry name" value="40S ribosomal protein S19"/>
    <property type="match status" value="1"/>
</dbReference>
<reference evidence="4" key="1">
    <citation type="submission" date="2014-09" db="EMBL/GenBank/DDBJ databases">
        <authorList>
            <person name="Probst J Alexander"/>
        </authorList>
    </citation>
    <scope>NUCLEOTIDE SEQUENCE</scope>
</reference>
<dbReference type="InterPro" id="IPR036388">
    <property type="entry name" value="WH-like_DNA-bd_sf"/>
</dbReference>
<gene>
    <name evidence="4" type="primary">rps19e</name>
    <name evidence="4" type="ORF">MSIBF_A1150004</name>
</gene>
<dbReference type="GO" id="GO:0003723">
    <property type="term" value="F:RNA binding"/>
    <property type="evidence" value="ECO:0007669"/>
    <property type="project" value="TreeGrafter"/>
</dbReference>
<dbReference type="SMART" id="SM01413">
    <property type="entry name" value="Ribosomal_S19e"/>
    <property type="match status" value="1"/>
</dbReference>
<dbReference type="SUPFAM" id="SSF46785">
    <property type="entry name" value="Winged helix' DNA-binding domain"/>
    <property type="match status" value="1"/>
</dbReference>
<sequence length="137" mass="15774">MTTPYDVLADKLIDVASKNLKENLKFKKPEWTDFVKTGVSKERAPEDADWWWVRAASILRKLYMENESTGVGRFRTVYGGRKNMGVKPEHFYKGSGKVIRTILQEFDNLGLTEKSPKGRKITEKGKTYLNNLCNNLQ</sequence>
<dbReference type="EMBL" id="CCXY01000019">
    <property type="protein sequence ID" value="CEG11105.1"/>
    <property type="molecule type" value="Genomic_DNA"/>
</dbReference>
<accession>A0A098E817</accession>
<evidence type="ECO:0000256" key="2">
    <source>
        <dbReference type="ARBA" id="ARBA00022980"/>
    </source>
</evidence>
<keyword evidence="2 4" id="KW-0689">Ribosomal protein</keyword>
<name>A0A098E817_9ZZZZ</name>
<dbReference type="GO" id="GO:0000028">
    <property type="term" value="P:ribosomal small subunit assembly"/>
    <property type="evidence" value="ECO:0007669"/>
    <property type="project" value="TreeGrafter"/>
</dbReference>
<dbReference type="PANTHER" id="PTHR11710">
    <property type="entry name" value="40S RIBOSOMAL PROTEIN S19"/>
    <property type="match status" value="1"/>
</dbReference>
<dbReference type="AlphaFoldDB" id="A0A098E817"/>
<evidence type="ECO:0000256" key="3">
    <source>
        <dbReference type="ARBA" id="ARBA00023274"/>
    </source>
</evidence>
<organism evidence="4">
    <name type="scientific">groundwater metagenome</name>
    <dbReference type="NCBI Taxonomy" id="717931"/>
    <lineage>
        <taxon>unclassified sequences</taxon>
        <taxon>metagenomes</taxon>
        <taxon>ecological metagenomes</taxon>
    </lineage>
</organism>
<evidence type="ECO:0000313" key="4">
    <source>
        <dbReference type="EMBL" id="CEG11105.1"/>
    </source>
</evidence>
<dbReference type="InterPro" id="IPR027548">
    <property type="entry name" value="Ribosomal_eS19_archaeal"/>
</dbReference>
<keyword evidence="3" id="KW-0687">Ribonucleoprotein</keyword>
<dbReference type="GO" id="GO:0003735">
    <property type="term" value="F:structural constituent of ribosome"/>
    <property type="evidence" value="ECO:0007669"/>
    <property type="project" value="InterPro"/>
</dbReference>
<dbReference type="GO" id="GO:0022627">
    <property type="term" value="C:cytosolic small ribosomal subunit"/>
    <property type="evidence" value="ECO:0007669"/>
    <property type="project" value="TreeGrafter"/>
</dbReference>
<dbReference type="Gene3D" id="1.10.10.10">
    <property type="entry name" value="Winged helix-like DNA-binding domain superfamily/Winged helix DNA-binding domain"/>
    <property type="match status" value="1"/>
</dbReference>
<dbReference type="InterPro" id="IPR036390">
    <property type="entry name" value="WH_DNA-bd_sf"/>
</dbReference>
<dbReference type="PANTHER" id="PTHR11710:SF0">
    <property type="entry name" value="40S RIBOSOMAL PROTEIN S19"/>
    <property type="match status" value="1"/>
</dbReference>
<dbReference type="NCBIfam" id="NF006811">
    <property type="entry name" value="PRK09333.1"/>
    <property type="match status" value="1"/>
</dbReference>
<evidence type="ECO:0000256" key="1">
    <source>
        <dbReference type="ARBA" id="ARBA00010014"/>
    </source>
</evidence>